<accession>A0ABN3VMM6</accession>
<feature type="transmembrane region" description="Helical" evidence="8">
    <location>
        <begin position="184"/>
        <end position="205"/>
    </location>
</feature>
<evidence type="ECO:0000256" key="4">
    <source>
        <dbReference type="ARBA" id="ARBA00022692"/>
    </source>
</evidence>
<keyword evidence="6 8" id="KW-0472">Membrane</keyword>
<keyword evidence="2" id="KW-1003">Cell membrane</keyword>
<name>A0ABN3VMM6_9PSEU</name>
<feature type="transmembrane region" description="Helical" evidence="8">
    <location>
        <begin position="335"/>
        <end position="353"/>
    </location>
</feature>
<reference evidence="9 10" key="1">
    <citation type="journal article" date="2019" name="Int. J. Syst. Evol. Microbiol.">
        <title>The Global Catalogue of Microorganisms (GCM) 10K type strain sequencing project: providing services to taxonomists for standard genome sequencing and annotation.</title>
        <authorList>
            <consortium name="The Broad Institute Genomics Platform"/>
            <consortium name="The Broad Institute Genome Sequencing Center for Infectious Disease"/>
            <person name="Wu L."/>
            <person name="Ma J."/>
        </authorList>
    </citation>
    <scope>NUCLEOTIDE SEQUENCE [LARGE SCALE GENOMIC DNA]</scope>
    <source>
        <strain evidence="9 10">JCM 9383</strain>
    </source>
</reference>
<feature type="transmembrane region" description="Helical" evidence="8">
    <location>
        <begin position="23"/>
        <end position="48"/>
    </location>
</feature>
<proteinExistence type="inferred from homology"/>
<sequence length="399" mass="42564">MVFRTIETVITTTPPDELVARRLWPIIGLSALALAAALAVLVSTYSFWGDFEVYRWGVRTWLAGGDFVNARSPVRNPDPLPWVYPPFALLPLAPFALVPSTVGLSALNVLNVLALGATLYLVVRRVWPSAGPRVAFVMAAAGVPPSMLLEPVHACFGQGQINIVLMGAVALDCLARDPRWPRGLLVGIAVAIKLTPAAFLLFFLLRKDFRAAVTATATAAACTAIGFAVDFGASVDYWFRRGPAADVAGHALNSNQSVLGALTRFDLPPIVRNAVFALLCLALLALVVRIVRHADAATSFTAVGLLAVLISPTSWSNHWVWVVPGLFLLFAARRYALGAVTALIAVTAPWHFLPSVGGAELTWAPWQHVVGNSYVLTAVAALVLLTRARRSPARSSGPA</sequence>
<gene>
    <name evidence="9" type="ORF">GCM10010470_64350</name>
</gene>
<evidence type="ECO:0000313" key="10">
    <source>
        <dbReference type="Proteomes" id="UP001500979"/>
    </source>
</evidence>
<evidence type="ECO:0000256" key="6">
    <source>
        <dbReference type="ARBA" id="ARBA00023136"/>
    </source>
</evidence>
<protein>
    <submittedName>
        <fullName evidence="9">Glycosyltransferase 87 family protein</fullName>
    </submittedName>
</protein>
<comment type="similarity">
    <text evidence="7">Belongs to the glycosyltransferase 87 family.</text>
</comment>
<organism evidence="9 10">
    <name type="scientific">Saccharopolyspora taberi</name>
    <dbReference type="NCBI Taxonomy" id="60895"/>
    <lineage>
        <taxon>Bacteria</taxon>
        <taxon>Bacillati</taxon>
        <taxon>Actinomycetota</taxon>
        <taxon>Actinomycetes</taxon>
        <taxon>Pseudonocardiales</taxon>
        <taxon>Pseudonocardiaceae</taxon>
        <taxon>Saccharopolyspora</taxon>
    </lineage>
</organism>
<evidence type="ECO:0000256" key="5">
    <source>
        <dbReference type="ARBA" id="ARBA00022989"/>
    </source>
</evidence>
<comment type="subcellular location">
    <subcellularLocation>
        <location evidence="1">Cell membrane</location>
        <topology evidence="1">Multi-pass membrane protein</topology>
    </subcellularLocation>
</comment>
<keyword evidence="10" id="KW-1185">Reference proteome</keyword>
<feature type="transmembrane region" description="Helical" evidence="8">
    <location>
        <begin position="102"/>
        <end position="123"/>
    </location>
</feature>
<evidence type="ECO:0000313" key="9">
    <source>
        <dbReference type="EMBL" id="GAA2820162.1"/>
    </source>
</evidence>
<feature type="transmembrane region" description="Helical" evidence="8">
    <location>
        <begin position="297"/>
        <end position="323"/>
    </location>
</feature>
<feature type="transmembrane region" description="Helical" evidence="8">
    <location>
        <begin position="274"/>
        <end position="291"/>
    </location>
</feature>
<comment type="caution">
    <text evidence="9">The sequence shown here is derived from an EMBL/GenBank/DDBJ whole genome shotgun (WGS) entry which is preliminary data.</text>
</comment>
<feature type="transmembrane region" description="Helical" evidence="8">
    <location>
        <begin position="365"/>
        <end position="385"/>
    </location>
</feature>
<keyword evidence="4 8" id="KW-0812">Transmembrane</keyword>
<dbReference type="InterPro" id="IPR018584">
    <property type="entry name" value="GT87"/>
</dbReference>
<evidence type="ECO:0000256" key="3">
    <source>
        <dbReference type="ARBA" id="ARBA00022679"/>
    </source>
</evidence>
<evidence type="ECO:0000256" key="2">
    <source>
        <dbReference type="ARBA" id="ARBA00022475"/>
    </source>
</evidence>
<evidence type="ECO:0000256" key="7">
    <source>
        <dbReference type="ARBA" id="ARBA00024033"/>
    </source>
</evidence>
<evidence type="ECO:0000256" key="1">
    <source>
        <dbReference type="ARBA" id="ARBA00004651"/>
    </source>
</evidence>
<keyword evidence="3" id="KW-0808">Transferase</keyword>
<dbReference type="Proteomes" id="UP001500979">
    <property type="component" value="Unassembled WGS sequence"/>
</dbReference>
<dbReference type="Pfam" id="PF09594">
    <property type="entry name" value="GT87"/>
    <property type="match status" value="1"/>
</dbReference>
<evidence type="ECO:0000256" key="8">
    <source>
        <dbReference type="SAM" id="Phobius"/>
    </source>
</evidence>
<keyword evidence="5 8" id="KW-1133">Transmembrane helix</keyword>
<dbReference type="EMBL" id="BAAAUX010000040">
    <property type="protein sequence ID" value="GAA2820162.1"/>
    <property type="molecule type" value="Genomic_DNA"/>
</dbReference>
<feature type="transmembrane region" description="Helical" evidence="8">
    <location>
        <begin position="211"/>
        <end position="233"/>
    </location>
</feature>